<feature type="transmembrane region" description="Helical" evidence="5">
    <location>
        <begin position="125"/>
        <end position="145"/>
    </location>
</feature>
<evidence type="ECO:0000256" key="1">
    <source>
        <dbReference type="ARBA" id="ARBA00004141"/>
    </source>
</evidence>
<dbReference type="GO" id="GO:0016020">
    <property type="term" value="C:membrane"/>
    <property type="evidence" value="ECO:0007669"/>
    <property type="project" value="UniProtKB-SubCell"/>
</dbReference>
<evidence type="ECO:0008006" key="8">
    <source>
        <dbReference type="Google" id="ProtNLM"/>
    </source>
</evidence>
<name>A0A521DM25_9EURY</name>
<feature type="transmembrane region" description="Helical" evidence="5">
    <location>
        <begin position="99"/>
        <end position="119"/>
    </location>
</feature>
<keyword evidence="4 5" id="KW-0472">Membrane</keyword>
<proteinExistence type="predicted"/>
<keyword evidence="7" id="KW-1185">Reference proteome</keyword>
<feature type="transmembrane region" description="Helical" evidence="5">
    <location>
        <begin position="12"/>
        <end position="33"/>
    </location>
</feature>
<keyword evidence="2 5" id="KW-0812">Transmembrane</keyword>
<evidence type="ECO:0000313" key="7">
    <source>
        <dbReference type="Proteomes" id="UP000319712"/>
    </source>
</evidence>
<evidence type="ECO:0000256" key="4">
    <source>
        <dbReference type="ARBA" id="ARBA00023136"/>
    </source>
</evidence>
<evidence type="ECO:0000256" key="3">
    <source>
        <dbReference type="ARBA" id="ARBA00022989"/>
    </source>
</evidence>
<accession>A0A521DM25</accession>
<comment type="subcellular location">
    <subcellularLocation>
        <location evidence="1">Membrane</location>
        <topology evidence="1">Multi-pass membrane protein</topology>
    </subcellularLocation>
</comment>
<reference evidence="6 7" key="1">
    <citation type="submission" date="2017-05" db="EMBL/GenBank/DDBJ databases">
        <authorList>
            <person name="Varghese N."/>
            <person name="Submissions S."/>
        </authorList>
    </citation>
    <scope>NUCLEOTIDE SEQUENCE [LARGE SCALE GENOMIC DNA]</scope>
    <source>
        <strain evidence="6 7">DSM 19504</strain>
    </source>
</reference>
<keyword evidence="3 5" id="KW-1133">Transmembrane helix</keyword>
<feature type="transmembrane region" description="Helical" evidence="5">
    <location>
        <begin position="157"/>
        <end position="178"/>
    </location>
</feature>
<feature type="transmembrane region" description="Helical" evidence="5">
    <location>
        <begin position="222"/>
        <end position="241"/>
    </location>
</feature>
<protein>
    <recommendedName>
        <fullName evidence="8">Rhomboid family protein</fullName>
    </recommendedName>
</protein>
<dbReference type="SUPFAM" id="SSF144091">
    <property type="entry name" value="Rhomboid-like"/>
    <property type="match status" value="1"/>
</dbReference>
<dbReference type="AlphaFoldDB" id="A0A521DM25"/>
<feature type="transmembrane region" description="Helical" evidence="5">
    <location>
        <begin position="70"/>
        <end position="87"/>
    </location>
</feature>
<dbReference type="Proteomes" id="UP000319712">
    <property type="component" value="Unassembled WGS sequence"/>
</dbReference>
<sequence>MRSITSPIGKQHAADLLLVASIVAVLTTVHVLVPSSLQDQLALRPADPQWYTLLTAAYTHASFDHLQGNLTGYLLAVGYVYWLCLYLERRQWFWQTTLGLLLITPFVVNSANVLLYGTYLPELDGVARGFSGVVAAFVGFLLVSFTAAIREAHTTQLAQVVGVGLILLLLLLIDTVYARTLRPIVVGLVVFGICIQAVPILYHRDWDTLVQTRSREQLLFQIARSSLIVVVLAILTLQMFPAEVVVGNSFVNIFAHGIGFTVGIAVSAVLLSYNG</sequence>
<dbReference type="InterPro" id="IPR035952">
    <property type="entry name" value="Rhomboid-like_sf"/>
</dbReference>
<feature type="transmembrane region" description="Helical" evidence="5">
    <location>
        <begin position="184"/>
        <end position="202"/>
    </location>
</feature>
<dbReference type="Gene3D" id="1.20.1540.10">
    <property type="entry name" value="Rhomboid-like"/>
    <property type="match status" value="1"/>
</dbReference>
<feature type="transmembrane region" description="Helical" evidence="5">
    <location>
        <begin position="253"/>
        <end position="273"/>
    </location>
</feature>
<evidence type="ECO:0000256" key="5">
    <source>
        <dbReference type="SAM" id="Phobius"/>
    </source>
</evidence>
<dbReference type="EMBL" id="FXTD01000007">
    <property type="protein sequence ID" value="SMO72655.1"/>
    <property type="molecule type" value="Genomic_DNA"/>
</dbReference>
<dbReference type="RefSeq" id="WP_142986922.1">
    <property type="nucleotide sequence ID" value="NZ_FXTD01000007.1"/>
</dbReference>
<gene>
    <name evidence="6" type="ORF">SAMN06264867_107109</name>
</gene>
<dbReference type="OrthoDB" id="308439at2157"/>
<organism evidence="6 7">
    <name type="scientific">Halorubrum cibi</name>
    <dbReference type="NCBI Taxonomy" id="413815"/>
    <lineage>
        <taxon>Archaea</taxon>
        <taxon>Methanobacteriati</taxon>
        <taxon>Methanobacteriota</taxon>
        <taxon>Stenosarchaea group</taxon>
        <taxon>Halobacteria</taxon>
        <taxon>Halobacteriales</taxon>
        <taxon>Haloferacaceae</taxon>
        <taxon>Halorubrum</taxon>
    </lineage>
</organism>
<evidence type="ECO:0000256" key="2">
    <source>
        <dbReference type="ARBA" id="ARBA00022692"/>
    </source>
</evidence>
<evidence type="ECO:0000313" key="6">
    <source>
        <dbReference type="EMBL" id="SMO72655.1"/>
    </source>
</evidence>